<evidence type="ECO:0000256" key="6">
    <source>
        <dbReference type="ARBA" id="ARBA00022842"/>
    </source>
</evidence>
<name>A0A7W7Y387_9BACT</name>
<dbReference type="InterPro" id="IPR023214">
    <property type="entry name" value="HAD_sf"/>
</dbReference>
<feature type="binding site" evidence="7">
    <location>
        <position position="18"/>
    </location>
    <ligand>
        <name>substrate</name>
    </ligand>
</feature>
<evidence type="ECO:0000313" key="8">
    <source>
        <dbReference type="EMBL" id="MBB5020997.1"/>
    </source>
</evidence>
<keyword evidence="6 7" id="KW-0460">Magnesium</keyword>
<comment type="cofactor">
    <cofactor evidence="1 7">
        <name>Mg(2+)</name>
        <dbReference type="ChEBI" id="CHEBI:18420"/>
    </cofactor>
</comment>
<dbReference type="PANTHER" id="PTHR21485">
    <property type="entry name" value="HAD SUPERFAMILY MEMBERS CMAS AND KDSC"/>
    <property type="match status" value="1"/>
</dbReference>
<dbReference type="Pfam" id="PF08282">
    <property type="entry name" value="Hydrolase_3"/>
    <property type="match status" value="1"/>
</dbReference>
<comment type="subunit">
    <text evidence="3">Homotetramer.</text>
</comment>
<feature type="binding site" evidence="7">
    <location>
        <position position="16"/>
    </location>
    <ligand>
        <name>Mg(2+)</name>
        <dbReference type="ChEBI" id="CHEBI:18420"/>
    </ligand>
</feature>
<dbReference type="SFLD" id="SFLDG01136">
    <property type="entry name" value="C1.6:_Phosphoserine_Phosphatas"/>
    <property type="match status" value="1"/>
</dbReference>
<dbReference type="EC" id="3.1.3.45" evidence="8"/>
<keyword evidence="5 8" id="KW-0378">Hydrolase</keyword>
<dbReference type="Proteomes" id="UP000528322">
    <property type="component" value="Unassembled WGS sequence"/>
</dbReference>
<comment type="similarity">
    <text evidence="2">Belongs to the KdsC family.</text>
</comment>
<dbReference type="SFLD" id="SFLDS00003">
    <property type="entry name" value="Haloacid_Dehalogenase"/>
    <property type="match status" value="1"/>
</dbReference>
<accession>A0A7W7Y387</accession>
<dbReference type="RefSeq" id="WP_183728794.1">
    <property type="nucleotide sequence ID" value="NZ_JACHID010000001.1"/>
</dbReference>
<dbReference type="PANTHER" id="PTHR21485:SF3">
    <property type="entry name" value="N-ACYLNEURAMINATE CYTIDYLYLTRANSFERASE"/>
    <property type="match status" value="1"/>
</dbReference>
<evidence type="ECO:0000313" key="9">
    <source>
        <dbReference type="Proteomes" id="UP000528322"/>
    </source>
</evidence>
<dbReference type="InterPro" id="IPR036412">
    <property type="entry name" value="HAD-like_sf"/>
</dbReference>
<dbReference type="InterPro" id="IPR050793">
    <property type="entry name" value="CMP-NeuNAc_synthase"/>
</dbReference>
<evidence type="ECO:0000256" key="1">
    <source>
        <dbReference type="ARBA" id="ARBA00001946"/>
    </source>
</evidence>
<evidence type="ECO:0000256" key="5">
    <source>
        <dbReference type="ARBA" id="ARBA00022801"/>
    </source>
</evidence>
<keyword evidence="9" id="KW-1185">Reference proteome</keyword>
<dbReference type="NCBIfam" id="TIGR01670">
    <property type="entry name" value="KdsC-phosphatas"/>
    <property type="match status" value="1"/>
</dbReference>
<dbReference type="EMBL" id="JACHID010000001">
    <property type="protein sequence ID" value="MBB5020997.1"/>
    <property type="molecule type" value="Genomic_DNA"/>
</dbReference>
<dbReference type="SFLD" id="SFLDG01138">
    <property type="entry name" value="C1.6.2:_Deoxy-d-mannose-octulo"/>
    <property type="match status" value="1"/>
</dbReference>
<dbReference type="GO" id="GO:0019143">
    <property type="term" value="F:3-deoxy-manno-octulosonate-8-phosphatase activity"/>
    <property type="evidence" value="ECO:0007669"/>
    <property type="project" value="UniProtKB-EC"/>
</dbReference>
<dbReference type="CDD" id="cd01630">
    <property type="entry name" value="HAD_KDO-like"/>
    <property type="match status" value="1"/>
</dbReference>
<comment type="caution">
    <text evidence="8">The sequence shown here is derived from an EMBL/GenBank/DDBJ whole genome shotgun (WGS) entry which is preliminary data.</text>
</comment>
<feature type="binding site" evidence="7">
    <location>
        <position position="109"/>
    </location>
    <ligand>
        <name>Mg(2+)</name>
        <dbReference type="ChEBI" id="CHEBI:18420"/>
    </ligand>
</feature>
<proteinExistence type="inferred from homology"/>
<sequence>MRLQDKIQRITTVVFDVDGVLSDGKITYDIHGVEYKSFHVRDGHRIKLLHRVGYHTGIITGRHSPVVAHRAKELEIKMLYQGAIDKLAVYEQMKNEYQLVDEQIAYIGDDIIDIPVLRRAGLAACVPDAIEDVRREVDIITQCRGGEGAAGEFIERILQEAGHWPIIMERYWR</sequence>
<dbReference type="GO" id="GO:0008781">
    <property type="term" value="F:N-acylneuraminate cytidylyltransferase activity"/>
    <property type="evidence" value="ECO:0007669"/>
    <property type="project" value="TreeGrafter"/>
</dbReference>
<dbReference type="SUPFAM" id="SSF56784">
    <property type="entry name" value="HAD-like"/>
    <property type="match status" value="1"/>
</dbReference>
<gene>
    <name evidence="8" type="ORF">HNR37_000300</name>
</gene>
<dbReference type="InterPro" id="IPR010023">
    <property type="entry name" value="KdsC_fam"/>
</dbReference>
<dbReference type="AlphaFoldDB" id="A0A7W7Y387"/>
<reference evidence="8 9" key="1">
    <citation type="submission" date="2020-08" db="EMBL/GenBank/DDBJ databases">
        <title>Genomic Encyclopedia of Type Strains, Phase IV (KMG-IV): sequencing the most valuable type-strain genomes for metagenomic binning, comparative biology and taxonomic classification.</title>
        <authorList>
            <person name="Goeker M."/>
        </authorList>
    </citation>
    <scope>NUCLEOTIDE SEQUENCE [LARGE SCALE GENOMIC DNA]</scope>
    <source>
        <strain evidence="8 9">DSM 22071</strain>
    </source>
</reference>
<evidence type="ECO:0000256" key="4">
    <source>
        <dbReference type="ARBA" id="ARBA00022723"/>
    </source>
</evidence>
<dbReference type="Gene3D" id="3.40.50.1000">
    <property type="entry name" value="HAD superfamily/HAD-like"/>
    <property type="match status" value="1"/>
</dbReference>
<keyword evidence="4 7" id="KW-0479">Metal-binding</keyword>
<dbReference type="FunFam" id="3.40.50.1000:FF:000029">
    <property type="entry name" value="3-deoxy-D-manno-octulosonate 8-phosphate phosphatase KdsC"/>
    <property type="match status" value="1"/>
</dbReference>
<dbReference type="GO" id="GO:0046872">
    <property type="term" value="F:metal ion binding"/>
    <property type="evidence" value="ECO:0007669"/>
    <property type="project" value="UniProtKB-KW"/>
</dbReference>
<protein>
    <submittedName>
        <fullName evidence="8">3-deoxy-D-manno-octulosonate 8-phosphate phosphatase (KDO 8-P phosphatase)</fullName>
        <ecNumber evidence="8">3.1.3.45</ecNumber>
    </submittedName>
</protein>
<evidence type="ECO:0000256" key="3">
    <source>
        <dbReference type="ARBA" id="ARBA00011881"/>
    </source>
</evidence>
<evidence type="ECO:0000256" key="2">
    <source>
        <dbReference type="ARBA" id="ARBA00005893"/>
    </source>
</evidence>
<evidence type="ECO:0000256" key="7">
    <source>
        <dbReference type="PIRSR" id="PIRSR006118-2"/>
    </source>
</evidence>
<dbReference type="PIRSF" id="PIRSF006118">
    <property type="entry name" value="KDO8-P_Ptase"/>
    <property type="match status" value="1"/>
</dbReference>
<organism evidence="8 9">
    <name type="scientific">Desulfurispira natronophila</name>
    <dbReference type="NCBI Taxonomy" id="682562"/>
    <lineage>
        <taxon>Bacteria</taxon>
        <taxon>Pseudomonadati</taxon>
        <taxon>Chrysiogenota</taxon>
        <taxon>Chrysiogenia</taxon>
        <taxon>Chrysiogenales</taxon>
        <taxon>Chrysiogenaceae</taxon>
        <taxon>Desulfurispira</taxon>
    </lineage>
</organism>